<accession>X0SKB5</accession>
<dbReference type="EMBL" id="BARS01007323">
    <property type="protein sequence ID" value="GAF81513.1"/>
    <property type="molecule type" value="Genomic_DNA"/>
</dbReference>
<evidence type="ECO:0000313" key="2">
    <source>
        <dbReference type="EMBL" id="GAF81513.1"/>
    </source>
</evidence>
<protein>
    <recommendedName>
        <fullName evidence="1">F5/8 type C domain-containing protein</fullName>
    </recommendedName>
</protein>
<feature type="domain" description="F5/8 type C" evidence="1">
    <location>
        <begin position="1"/>
        <end position="141"/>
    </location>
</feature>
<reference evidence="2" key="1">
    <citation type="journal article" date="2014" name="Front. Microbiol.">
        <title>High frequency of phylogenetically diverse reductive dehalogenase-homologous genes in deep subseafloor sedimentary metagenomes.</title>
        <authorList>
            <person name="Kawai M."/>
            <person name="Futagami T."/>
            <person name="Toyoda A."/>
            <person name="Takaki Y."/>
            <person name="Nishi S."/>
            <person name="Hori S."/>
            <person name="Arai W."/>
            <person name="Tsubouchi T."/>
            <person name="Morono Y."/>
            <person name="Uchiyama I."/>
            <person name="Ito T."/>
            <person name="Fujiyama A."/>
            <person name="Inagaki F."/>
            <person name="Takami H."/>
        </authorList>
    </citation>
    <scope>NUCLEOTIDE SEQUENCE</scope>
    <source>
        <strain evidence="2">Expedition CK06-06</strain>
    </source>
</reference>
<dbReference type="InterPro" id="IPR008979">
    <property type="entry name" value="Galactose-bd-like_sf"/>
</dbReference>
<organism evidence="2">
    <name type="scientific">marine sediment metagenome</name>
    <dbReference type="NCBI Taxonomy" id="412755"/>
    <lineage>
        <taxon>unclassified sequences</taxon>
        <taxon>metagenomes</taxon>
        <taxon>ecological metagenomes</taxon>
    </lineage>
</organism>
<feature type="non-terminal residue" evidence="2">
    <location>
        <position position="1"/>
    </location>
</feature>
<dbReference type="InterPro" id="IPR000421">
    <property type="entry name" value="FA58C"/>
</dbReference>
<dbReference type="SUPFAM" id="SSF49785">
    <property type="entry name" value="Galactose-binding domain-like"/>
    <property type="match status" value="1"/>
</dbReference>
<comment type="caution">
    <text evidence="2">The sequence shown here is derived from an EMBL/GenBank/DDBJ whole genome shotgun (WGS) entry which is preliminary data.</text>
</comment>
<proteinExistence type="predicted"/>
<dbReference type="Gene3D" id="2.60.120.260">
    <property type="entry name" value="Galactose-binding domain-like"/>
    <property type="match status" value="1"/>
</dbReference>
<name>X0SKB5_9ZZZZ</name>
<sequence>PSLLTNAKVVMADSEARGYEGHNAIDDNPNTIWHTSWEPGPKPYPHEIQIELPVQTQIKGFTYIPRQDMSNGWICEYQIYVSADGKDWGNPIATGTFQKGRSEKKLLFKKACKGRFVRFVALSGFDNQAFASIAELNIIPASE</sequence>
<dbReference type="AlphaFoldDB" id="X0SKB5"/>
<evidence type="ECO:0000259" key="1">
    <source>
        <dbReference type="PROSITE" id="PS50022"/>
    </source>
</evidence>
<dbReference type="PROSITE" id="PS50022">
    <property type="entry name" value="FA58C_3"/>
    <property type="match status" value="1"/>
</dbReference>
<dbReference type="Pfam" id="PF00754">
    <property type="entry name" value="F5_F8_type_C"/>
    <property type="match status" value="1"/>
</dbReference>
<gene>
    <name evidence="2" type="ORF">S01H1_14115</name>
</gene>